<dbReference type="PANTHER" id="PTHR10194:SF142">
    <property type="entry name" value="NEUROFIBROMIN"/>
    <property type="match status" value="1"/>
</dbReference>
<dbReference type="EMBL" id="BAABUK010000005">
    <property type="protein sequence ID" value="GAA5809531.1"/>
    <property type="molecule type" value="Genomic_DNA"/>
</dbReference>
<dbReference type="PROSITE" id="PS00170">
    <property type="entry name" value="CSA_PPIASE_1"/>
    <property type="match status" value="1"/>
</dbReference>
<feature type="domain" description="Ras-GAP" evidence="4">
    <location>
        <begin position="1256"/>
        <end position="1452"/>
    </location>
</feature>
<dbReference type="CDD" id="cd00170">
    <property type="entry name" value="SEC14"/>
    <property type="match status" value="1"/>
</dbReference>
<evidence type="ECO:0000313" key="7">
    <source>
        <dbReference type="Proteomes" id="UP001473302"/>
    </source>
</evidence>
<proteinExistence type="predicted"/>
<dbReference type="PROSITE" id="PS50072">
    <property type="entry name" value="CSA_PPIASE_2"/>
    <property type="match status" value="1"/>
</dbReference>
<keyword evidence="2" id="KW-0343">GTPase activation</keyword>
<dbReference type="SUPFAM" id="SSF50891">
    <property type="entry name" value="Cyclophilin-like"/>
    <property type="match status" value="1"/>
</dbReference>
<dbReference type="Gene3D" id="2.40.100.10">
    <property type="entry name" value="Cyclophilin-like"/>
    <property type="match status" value="1"/>
</dbReference>
<dbReference type="Gene3D" id="2.30.29.30">
    <property type="entry name" value="Pleckstrin-homology domain (PH domain)/Phosphotyrosine-binding domain (PTB)"/>
    <property type="match status" value="1"/>
</dbReference>
<dbReference type="PROSITE" id="PS00509">
    <property type="entry name" value="RAS_GTPASE_ACTIV_1"/>
    <property type="match status" value="1"/>
</dbReference>
<dbReference type="CDD" id="cd01926">
    <property type="entry name" value="cyclophilin_ABH_like"/>
    <property type="match status" value="1"/>
</dbReference>
<dbReference type="SMART" id="SM00323">
    <property type="entry name" value="RasGAP"/>
    <property type="match status" value="1"/>
</dbReference>
<evidence type="ECO:0000256" key="1">
    <source>
        <dbReference type="ARBA" id="ARBA00000971"/>
    </source>
</evidence>
<dbReference type="PANTHER" id="PTHR10194">
    <property type="entry name" value="RAS GTPASE-ACTIVATING PROTEINS"/>
    <property type="match status" value="1"/>
</dbReference>
<comment type="catalytic activity">
    <reaction evidence="1">
        <text>[protein]-peptidylproline (omega=180) = [protein]-peptidylproline (omega=0)</text>
        <dbReference type="Rhea" id="RHEA:16237"/>
        <dbReference type="Rhea" id="RHEA-COMP:10747"/>
        <dbReference type="Rhea" id="RHEA-COMP:10748"/>
        <dbReference type="ChEBI" id="CHEBI:83833"/>
        <dbReference type="ChEBI" id="CHEBI:83834"/>
        <dbReference type="EC" id="5.2.1.8"/>
    </reaction>
</comment>
<dbReference type="InterPro" id="IPR023152">
    <property type="entry name" value="RasGAP_CS"/>
</dbReference>
<dbReference type="SUPFAM" id="SSF48350">
    <property type="entry name" value="GTPase activation domain, GAP"/>
    <property type="match status" value="1"/>
</dbReference>
<comment type="caution">
    <text evidence="6">The sequence shown here is derived from an EMBL/GenBank/DDBJ whole genome shotgun (WGS) entry which is preliminary data.</text>
</comment>
<dbReference type="SUPFAM" id="SSF48371">
    <property type="entry name" value="ARM repeat"/>
    <property type="match status" value="1"/>
</dbReference>
<sequence>MRTSAKLIGNLVHRVSVQLPYKSGRKIESVEQDPIVKQTVAAIIELSKYRLTTVTNTLACVLENVSKTHQIFEQNVPVDVMQSKLFVLRLLSACLQHHSQHCRDLEKEKHPDTPTNELVVELPSLDAALVAFVLVLMSRYITQYHLIEESTNAEQTNQNSSPIIDFSDNENGYTYEQIKLSLITDIYKASSKILYYISASNWDACYSKIKYAVISLDSINGGAEDIPPEIRMLESSCLTRQRLYTIFAELSPYYLHMRQQGKLLFSKMMRRAVWRWIEAYPSQFAEVCSSDARLLSGSEVLFDMCSSTADNSRKKAVLWPLQTILLVLSPELLMQAFLDTPPTLNRRTNFLSLLKKSLQSTRNVDIAAVCYVDLCKAATYVPPNNESILRSIAADVEVDLKEKVWDFNKPPSSESTLALLGYTIDQQTLTTDFILSRIRLHPEDTLNNTIPSCVEEGVPILFKLSFVKACLIIAQEENHLPWNPTISSLYYGLCKQLRKLFLLTIRLDMTSTACSKKKETHSAHNNRVELLLDMLRLFRIDSKLALLGSDDDRVDQNSGFMVGLTTLFQHPVQTIRQCAAELLIKMHQPEYIIHWGPTELLLPSFWKITSPVIFQLSRQMMDNKSNDNNLKGLLDLLIRLFKTRNVFLKSHQSFLTPESSNLRERLQASISLEVALLVSLCSANKDICDDASKCIGMLCKEAKIVDLEEGGEVNMITLACNLKVYDELSAEDSRFIGRKAQQKRIRKYLRLLYQHTPGNMAAWEEAWKRWKHLTLLMSRYTDDFPDDNSIESVSITGSTNGSSAPSTLVASTNSTVLAGSSKKLPTAARIDKNRPNTLIKPQHNLDHYEERAVEWQNFTGFLAALGGCCLVEIDRVGSLSTPKRVSSASEPLLMVDRFINDMSDMLVSENVYIREGVKDTLGNDLSPALYVILFRHLESYMNKCFDSNGDAIRSPQNKLFVEQSVLVLRLILDRLVDPGDCLLSIDFSTLIHQFADYLNKLPNTYITLRIKIKMCLLIEAVMQKREHIVLRDEMRLRNKLLEISVEWTSDFALQKKHVETGQQAERLQKDLDHACLKSIVSLLQQLPLQPPEAVRPADIFSIKSKLFLKYFNFFRKLLDRYKQTEREAKGNTNGFNGYMGPRESSLKSLNAPASISSESYQEWAQMKELTILAMSHLLSANVDAGLKYSLSMGYDDDQETRTAFMQVLTNILNQGTEFETLGESVMTDRYEKLIDMLVDADMEIVMSLCEVCPSSDTTGVSEILLICFESRGKVVPLLKAVVQKEISLTEQEATLFRGTTMATRILSIFAKLSCLDYIRITLQPVMEAINALPEEQLTWELDPQKTMSAEEVLVNKKNVIYATELFLSAICNSVDSAPRVFREELSLISEAVSNRFPEAKSTAVGGFVFLRLFGPAILTPEHAGFAKNALPKSPNARKIVLQATRVMQNLANNVLFGSKETHMIVLNDFLTSNIYKVTNFLRSISTLPPTTTDDSIGTVRVDQTGYVKLHKYLSDNLERMSRDLTGRRIGKGVPETQSLLGRKKTLDRLSTLLAQLGRPSEIPNSELTYARNYAITNSNHYYSEFMRRNGYRDLSVISAQNLFYLGSTSKGGRPVFYMISRSIDADAMDFELLVYYMLRVMEPHLNNPFELLFDTTEFCSTRAIPIHWLTQFFQLVFSEMNDYLVSLHLYNPNTYLQKYIRKLPRVIINKLVKRTHFSTSLGELSEHIALSEIRLPKETVDLEKEASVTIYPVTRITNIRSSIAVTVKIGPEHMQVITMKKQEILYNLNSILRDVYHIADLDDMIALPSSKPENGGEISIKYDRGKSTMVLSSTKRDIILAHLRHNKQRYETSKPTTINERAIRPNDVPGRLLNMALLNVGSEDPALRLAAYNLLYSLGLSFRFDIGNQLLNAKDLCIPSNSSDFIVSISESLAQSEIHLTLEFLNEAFIGFLKSSEPMRQLCLDYMVPWLKNLAVFVRHSPDDHKKNLSKTKDVIRLLIDLTVRRVEMYKHIQARVWKTIAEIDDIINLVIDCFVQYSVENGVGSVQAEIIADTLVTMSSVSIRGKVISRMRRVIERTSIQPCRHLIEHPSWNEIAVMLRFILMLSFNNTGPVMPYIPEIFHIVSILVVTGPTLIRSSVHELVVNTIHTLCTMGIPLVDENIKKLHFVLNDVCDSKNRVSFGLTKQHANAFTITKETTTDFAESIDLSSLQNIIRLLLDALNFGAPTVDIANMWRARWMGLVTSTAFYFNPAIQPRSFVTLGCLAQDEVDDDLIYQILVALKGALAIFNETDSSLIISIMMCLSNIIDNLPSDSRYLLHLFWLAIALVQVGHPDTFPAAVRFLQSVLRALDSRKLFTHSSIEEVLLEARLDLGDISHELDEACGVNFDNYFSFAVAVILLRGLKQCDTKDIVFQCLTVFLEIDCKRSVEQGIIEARTLGYLAGLLPFAAKDDTLRELLRLAGISDVDLDGIDFGSSHAGLFDILEIPDNSTALLLISLLVTLLNASENESERLFLYSLLADAAISVPEVFSLVYESLLPKMNQMVVNSQNQDVIEAVKNILMTACSEPAFNSVGQATVKRTQKWGLENLKFSSLGDPTFGAIKTNVARNAKLASKLLGNITDQPQHRRIEEIQHTKAGGVDTNQQAALGDFYTNTLCIKRENNELESHSAFDWTDDTQVERPVVFFDISIGEVAAGRMKMELFSDIVPKTAENFRQLCTGEYKRNGQPQGFKNCLFHRVIKDFMIQGGDFLKGDGTGSMSIYGDKFEDENFKEKHTGAGLLSMANSGPNTNGCQFFITCDACEFLDGKHVVFGRLIDGLLTLRKIENVSTGPNNRPKLNVKITECGQM</sequence>
<dbReference type="InterPro" id="IPR036865">
    <property type="entry name" value="CRAL-TRIO_dom_sf"/>
</dbReference>
<evidence type="ECO:0000256" key="2">
    <source>
        <dbReference type="ARBA" id="ARBA00022468"/>
    </source>
</evidence>
<dbReference type="InterPro" id="IPR002130">
    <property type="entry name" value="Cyclophilin-type_PPIase_dom"/>
</dbReference>
<evidence type="ECO:0000256" key="3">
    <source>
        <dbReference type="ARBA" id="ARBA00022553"/>
    </source>
</evidence>
<keyword evidence="7" id="KW-1185">Reference proteome</keyword>
<dbReference type="Pfam" id="PF00616">
    <property type="entry name" value="RasGAP"/>
    <property type="match status" value="1"/>
</dbReference>
<accession>A0ABP9YRN1</accession>
<evidence type="ECO:0000259" key="5">
    <source>
        <dbReference type="PROSITE" id="PS50072"/>
    </source>
</evidence>
<organism evidence="6 7">
    <name type="scientific">Mucor flavus</name>
    <dbReference type="NCBI Taxonomy" id="439312"/>
    <lineage>
        <taxon>Eukaryota</taxon>
        <taxon>Fungi</taxon>
        <taxon>Fungi incertae sedis</taxon>
        <taxon>Mucoromycota</taxon>
        <taxon>Mucoromycotina</taxon>
        <taxon>Mucoromycetes</taxon>
        <taxon>Mucorales</taxon>
        <taxon>Mucorineae</taxon>
        <taxon>Mucoraceae</taxon>
        <taxon>Mucor</taxon>
    </lineage>
</organism>
<dbReference type="Gene3D" id="3.40.525.10">
    <property type="entry name" value="CRAL-TRIO lipid binding domain"/>
    <property type="match status" value="1"/>
</dbReference>
<dbReference type="SUPFAM" id="SSF52087">
    <property type="entry name" value="CRAL/TRIO domain"/>
    <property type="match status" value="1"/>
</dbReference>
<dbReference type="InterPro" id="IPR020892">
    <property type="entry name" value="Cyclophilin-type_PPIase_CS"/>
</dbReference>
<dbReference type="Proteomes" id="UP001473302">
    <property type="component" value="Unassembled WGS sequence"/>
</dbReference>
<dbReference type="PRINTS" id="PR00153">
    <property type="entry name" value="CSAPPISMRASE"/>
</dbReference>
<keyword evidence="3" id="KW-0597">Phosphoprotein</keyword>
<name>A0ABP9YRN1_9FUNG</name>
<dbReference type="InterPro" id="IPR008936">
    <property type="entry name" value="Rho_GTPase_activation_prot"/>
</dbReference>
<dbReference type="Pfam" id="PF13716">
    <property type="entry name" value="CRAL_TRIO_2"/>
    <property type="match status" value="1"/>
</dbReference>
<gene>
    <name evidence="6" type="ORF">MFLAVUS_002941</name>
</gene>
<dbReference type="InterPro" id="IPR029000">
    <property type="entry name" value="Cyclophilin-like_dom_sf"/>
</dbReference>
<evidence type="ECO:0008006" key="8">
    <source>
        <dbReference type="Google" id="ProtNLM"/>
    </source>
</evidence>
<dbReference type="InterPro" id="IPR016024">
    <property type="entry name" value="ARM-type_fold"/>
</dbReference>
<protein>
    <recommendedName>
        <fullName evidence="8">Neurofibromin</fullName>
    </recommendedName>
</protein>
<reference evidence="6 7" key="1">
    <citation type="submission" date="2024-04" db="EMBL/GenBank/DDBJ databases">
        <title>genome sequences of Mucor flavus KT1a and Helicostylum pulchrum KT1b strains isolated from the surface of a dry-aged beef.</title>
        <authorList>
            <person name="Toyotome T."/>
            <person name="Hosono M."/>
            <person name="Torimaru M."/>
            <person name="Fukuda K."/>
            <person name="Mikami N."/>
        </authorList>
    </citation>
    <scope>NUCLEOTIDE SEQUENCE [LARGE SCALE GENOMIC DNA]</scope>
    <source>
        <strain evidence="6 7">KT1a</strain>
    </source>
</reference>
<feature type="domain" description="PPIase cyclophilin-type" evidence="5">
    <location>
        <begin position="2686"/>
        <end position="2848"/>
    </location>
</feature>
<dbReference type="Gene3D" id="1.10.506.10">
    <property type="entry name" value="GTPase Activation - p120gap, domain 1"/>
    <property type="match status" value="2"/>
</dbReference>
<dbReference type="InterPro" id="IPR001251">
    <property type="entry name" value="CRAL-TRIO_dom"/>
</dbReference>
<dbReference type="InterPro" id="IPR039360">
    <property type="entry name" value="Ras_GTPase"/>
</dbReference>
<dbReference type="Pfam" id="PF00160">
    <property type="entry name" value="Pro_isomerase"/>
    <property type="match status" value="1"/>
</dbReference>
<evidence type="ECO:0000259" key="4">
    <source>
        <dbReference type="PROSITE" id="PS50018"/>
    </source>
</evidence>
<dbReference type="PROSITE" id="PS50018">
    <property type="entry name" value="RAS_GTPASE_ACTIV_2"/>
    <property type="match status" value="1"/>
</dbReference>
<dbReference type="InterPro" id="IPR011993">
    <property type="entry name" value="PH-like_dom_sf"/>
</dbReference>
<dbReference type="InterPro" id="IPR001936">
    <property type="entry name" value="RasGAP_dom"/>
</dbReference>
<evidence type="ECO:0000313" key="6">
    <source>
        <dbReference type="EMBL" id="GAA5809531.1"/>
    </source>
</evidence>